<sequence length="66" mass="7628">MTYTDEQHWINAVCFHHPNVVITKQKLSRRRRNQHDDDGGSVPSLRGCVSGAGRERGVRRHPQELH</sequence>
<dbReference type="Proteomes" id="UP000324222">
    <property type="component" value="Unassembled WGS sequence"/>
</dbReference>
<evidence type="ECO:0000313" key="3">
    <source>
        <dbReference type="Proteomes" id="UP000324222"/>
    </source>
</evidence>
<dbReference type="AlphaFoldDB" id="A0A5B7HG64"/>
<comment type="caution">
    <text evidence="2">The sequence shown here is derived from an EMBL/GenBank/DDBJ whole genome shotgun (WGS) entry which is preliminary data.</text>
</comment>
<keyword evidence="3" id="KW-1185">Reference proteome</keyword>
<dbReference type="EMBL" id="VSRR010028253">
    <property type="protein sequence ID" value="MPC68709.1"/>
    <property type="molecule type" value="Genomic_DNA"/>
</dbReference>
<evidence type="ECO:0000256" key="1">
    <source>
        <dbReference type="SAM" id="MobiDB-lite"/>
    </source>
</evidence>
<proteinExistence type="predicted"/>
<gene>
    <name evidence="2" type="ORF">E2C01_062913</name>
</gene>
<evidence type="ECO:0000313" key="2">
    <source>
        <dbReference type="EMBL" id="MPC68709.1"/>
    </source>
</evidence>
<feature type="region of interest" description="Disordered" evidence="1">
    <location>
        <begin position="25"/>
        <end position="66"/>
    </location>
</feature>
<organism evidence="2 3">
    <name type="scientific">Portunus trituberculatus</name>
    <name type="common">Swimming crab</name>
    <name type="synonym">Neptunus trituberculatus</name>
    <dbReference type="NCBI Taxonomy" id="210409"/>
    <lineage>
        <taxon>Eukaryota</taxon>
        <taxon>Metazoa</taxon>
        <taxon>Ecdysozoa</taxon>
        <taxon>Arthropoda</taxon>
        <taxon>Crustacea</taxon>
        <taxon>Multicrustacea</taxon>
        <taxon>Malacostraca</taxon>
        <taxon>Eumalacostraca</taxon>
        <taxon>Eucarida</taxon>
        <taxon>Decapoda</taxon>
        <taxon>Pleocyemata</taxon>
        <taxon>Brachyura</taxon>
        <taxon>Eubrachyura</taxon>
        <taxon>Portunoidea</taxon>
        <taxon>Portunidae</taxon>
        <taxon>Portuninae</taxon>
        <taxon>Portunus</taxon>
    </lineage>
</organism>
<name>A0A5B7HG64_PORTR</name>
<protein>
    <submittedName>
        <fullName evidence="2">Uncharacterized protein</fullName>
    </submittedName>
</protein>
<feature type="compositionally biased region" description="Basic and acidic residues" evidence="1">
    <location>
        <begin position="53"/>
        <end position="66"/>
    </location>
</feature>
<reference evidence="2 3" key="1">
    <citation type="submission" date="2019-05" db="EMBL/GenBank/DDBJ databases">
        <title>Another draft genome of Portunus trituberculatus and its Hox gene families provides insights of decapod evolution.</title>
        <authorList>
            <person name="Jeong J.-H."/>
            <person name="Song I."/>
            <person name="Kim S."/>
            <person name="Choi T."/>
            <person name="Kim D."/>
            <person name="Ryu S."/>
            <person name="Kim W."/>
        </authorList>
    </citation>
    <scope>NUCLEOTIDE SEQUENCE [LARGE SCALE GENOMIC DNA]</scope>
    <source>
        <tissue evidence="2">Muscle</tissue>
    </source>
</reference>
<accession>A0A5B7HG64</accession>